<proteinExistence type="predicted"/>
<protein>
    <recommendedName>
        <fullName evidence="2">DUF6273 domain-containing protein</fullName>
    </recommendedName>
</protein>
<feature type="region of interest" description="Disordered" evidence="1">
    <location>
        <begin position="1"/>
        <end position="22"/>
    </location>
</feature>
<name>A0A806KC43_9BACT</name>
<evidence type="ECO:0000256" key="1">
    <source>
        <dbReference type="SAM" id="MobiDB-lite"/>
    </source>
</evidence>
<evidence type="ECO:0000313" key="3">
    <source>
        <dbReference type="EMBL" id="AGS52134.1"/>
    </source>
</evidence>
<feature type="region of interest" description="Disordered" evidence="1">
    <location>
        <begin position="230"/>
        <end position="251"/>
    </location>
</feature>
<dbReference type="InterPro" id="IPR046240">
    <property type="entry name" value="DUF6273"/>
</dbReference>
<feature type="domain" description="DUF6273" evidence="2">
    <location>
        <begin position="54"/>
        <end position="221"/>
    </location>
</feature>
<organism evidence="3">
    <name type="scientific">uncultured bacterium contig00034</name>
    <dbReference type="NCBI Taxonomy" id="1181523"/>
    <lineage>
        <taxon>Bacteria</taxon>
        <taxon>environmental samples</taxon>
    </lineage>
</organism>
<reference evidence="3" key="1">
    <citation type="submission" date="2012-03" db="EMBL/GenBank/DDBJ databases">
        <title>Functional metagenomics reveals considerable lignocellulase gene clusters in the gut microbiome of a wood-feeding higher termite.</title>
        <authorList>
            <person name="Liu N."/>
        </authorList>
    </citation>
    <scope>NUCLEOTIDE SEQUENCE</scope>
</reference>
<feature type="compositionally biased region" description="Pro residues" evidence="1">
    <location>
        <begin position="10"/>
        <end position="22"/>
    </location>
</feature>
<evidence type="ECO:0000259" key="2">
    <source>
        <dbReference type="Pfam" id="PF19789"/>
    </source>
</evidence>
<accession>A0A806KC43</accession>
<feature type="domain" description="DUF6273" evidence="2">
    <location>
        <begin position="276"/>
        <end position="440"/>
    </location>
</feature>
<sequence>MECPSCGPEFTPPPGKIPAPAPKPAAVRVSEHVVEFERMEFGGYDWLVLEKSGGKALLLYEKALEYRVYYKAGADITWENCDLRADLNGEFYNHFNANDRARIAETRVVNDNNPWFGTAGGDTTADRIFLLSLEEAVKYFGDSGKLRRGPTDDEKYGFNDQYNSARMAYETNRSSSSSPWWLRSPGGDSLYAAIVAHDGYMSVYGLFGDRVCRVRPAIWITIAEAVGCGKGPEPQPQPAPVQTSAPAPLPASSSVKAGGKMQFGGYDWFVPEVSGGKALLFSEKILEYRAYHNEWVDITWAQSDLRAFLNGEFYDSFTVSDRARIAETRVVNDDNQWYGTPGGDDTYDRIFLLSLEEVAKFFGNSEQLRNRPSDALYIKDRYDSVMTAYDTSGKAWAWWLRSLGNNSSNAASVSRNGDVYVGGNHVNIGSVGVRPAMWITL</sequence>
<dbReference type="Pfam" id="PF19789">
    <property type="entry name" value="DUF6273"/>
    <property type="match status" value="2"/>
</dbReference>
<dbReference type="AlphaFoldDB" id="A0A806KC43"/>
<dbReference type="EMBL" id="JQ844183">
    <property type="protein sequence ID" value="AGS52134.1"/>
    <property type="molecule type" value="Genomic_DNA"/>
</dbReference>